<evidence type="ECO:0000256" key="1">
    <source>
        <dbReference type="SAM" id="Phobius"/>
    </source>
</evidence>
<accession>A0A538SM26</accession>
<dbReference type="AlphaFoldDB" id="A0A538SM26"/>
<evidence type="ECO:0000256" key="2">
    <source>
        <dbReference type="SAM" id="SignalP"/>
    </source>
</evidence>
<keyword evidence="1" id="KW-0472">Membrane</keyword>
<proteinExistence type="predicted"/>
<dbReference type="EMBL" id="VBOS01000322">
    <property type="protein sequence ID" value="TMQ52426.1"/>
    <property type="molecule type" value="Genomic_DNA"/>
</dbReference>
<comment type="caution">
    <text evidence="3">The sequence shown here is derived from an EMBL/GenBank/DDBJ whole genome shotgun (WGS) entry which is preliminary data.</text>
</comment>
<name>A0A538SM26_UNCEI</name>
<dbReference type="Proteomes" id="UP000317716">
    <property type="component" value="Unassembled WGS sequence"/>
</dbReference>
<keyword evidence="1" id="KW-1133">Transmembrane helix</keyword>
<reference evidence="3 4" key="1">
    <citation type="journal article" date="2019" name="Nat. Microbiol.">
        <title>Mediterranean grassland soil C-N compound turnover is dependent on rainfall and depth, and is mediated by genomically divergent microorganisms.</title>
        <authorList>
            <person name="Diamond S."/>
            <person name="Andeer P.F."/>
            <person name="Li Z."/>
            <person name="Crits-Christoph A."/>
            <person name="Burstein D."/>
            <person name="Anantharaman K."/>
            <person name="Lane K.R."/>
            <person name="Thomas B.C."/>
            <person name="Pan C."/>
            <person name="Northen T.R."/>
            <person name="Banfield J.F."/>
        </authorList>
    </citation>
    <scope>NUCLEOTIDE SEQUENCE [LARGE SCALE GENOMIC DNA]</scope>
    <source>
        <strain evidence="3">WS_2</strain>
    </source>
</reference>
<protein>
    <submittedName>
        <fullName evidence="3">Uncharacterized protein</fullName>
    </submittedName>
</protein>
<evidence type="ECO:0000313" key="3">
    <source>
        <dbReference type="EMBL" id="TMQ52426.1"/>
    </source>
</evidence>
<feature type="chain" id="PRO_5022146455" evidence="2">
    <location>
        <begin position="16"/>
        <end position="114"/>
    </location>
</feature>
<sequence length="114" mass="11604">MIFALALCFAARARADTAADTLRAAPEDLPPAGTHAWQTGALAPDKLQHFSLAFSLGTAFGVMTGAPTAAAGAAVLALGKEVADRRHGRFDTGDFLAGLLGAGCAALLVARLER</sequence>
<keyword evidence="2" id="KW-0732">Signal</keyword>
<gene>
    <name evidence="3" type="ORF">E6K72_09160</name>
</gene>
<evidence type="ECO:0000313" key="4">
    <source>
        <dbReference type="Proteomes" id="UP000317716"/>
    </source>
</evidence>
<feature type="transmembrane region" description="Helical" evidence="1">
    <location>
        <begin position="52"/>
        <end position="78"/>
    </location>
</feature>
<keyword evidence="1" id="KW-0812">Transmembrane</keyword>
<feature type="signal peptide" evidence="2">
    <location>
        <begin position="1"/>
        <end position="15"/>
    </location>
</feature>
<organism evidence="3 4">
    <name type="scientific">Eiseniibacteriota bacterium</name>
    <dbReference type="NCBI Taxonomy" id="2212470"/>
    <lineage>
        <taxon>Bacteria</taxon>
        <taxon>Candidatus Eiseniibacteriota</taxon>
    </lineage>
</organism>